<organism evidence="1">
    <name type="scientific">marine metagenome</name>
    <dbReference type="NCBI Taxonomy" id="408172"/>
    <lineage>
        <taxon>unclassified sequences</taxon>
        <taxon>metagenomes</taxon>
        <taxon>ecological metagenomes</taxon>
    </lineage>
</organism>
<proteinExistence type="predicted"/>
<dbReference type="AlphaFoldDB" id="A0A382NFC4"/>
<dbReference type="EMBL" id="UINC01099617">
    <property type="protein sequence ID" value="SVC59025.1"/>
    <property type="molecule type" value="Genomic_DNA"/>
</dbReference>
<evidence type="ECO:0000313" key="1">
    <source>
        <dbReference type="EMBL" id="SVC59025.1"/>
    </source>
</evidence>
<name>A0A382NFC4_9ZZZZ</name>
<feature type="non-terminal residue" evidence="1">
    <location>
        <position position="32"/>
    </location>
</feature>
<sequence>MTQCNKTGTKLLRTATSAGHIVSSFAFGIREC</sequence>
<accession>A0A382NFC4</accession>
<reference evidence="1" key="1">
    <citation type="submission" date="2018-05" db="EMBL/GenBank/DDBJ databases">
        <authorList>
            <person name="Lanie J.A."/>
            <person name="Ng W.-L."/>
            <person name="Kazmierczak K.M."/>
            <person name="Andrzejewski T.M."/>
            <person name="Davidsen T.M."/>
            <person name="Wayne K.J."/>
            <person name="Tettelin H."/>
            <person name="Glass J.I."/>
            <person name="Rusch D."/>
            <person name="Podicherti R."/>
            <person name="Tsui H.-C.T."/>
            <person name="Winkler M.E."/>
        </authorList>
    </citation>
    <scope>NUCLEOTIDE SEQUENCE</scope>
</reference>
<protein>
    <submittedName>
        <fullName evidence="1">Uncharacterized protein</fullName>
    </submittedName>
</protein>
<gene>
    <name evidence="1" type="ORF">METZ01_LOCUS311879</name>
</gene>